<feature type="disulfide bond" evidence="20">
    <location>
        <begin position="703"/>
        <end position="718"/>
    </location>
</feature>
<feature type="disulfide bond" evidence="20">
    <location>
        <begin position="2136"/>
        <end position="2148"/>
    </location>
</feature>
<evidence type="ECO:0000256" key="5">
    <source>
        <dbReference type="ARBA" id="ARBA00022553"/>
    </source>
</evidence>
<dbReference type="CDD" id="cd00112">
    <property type="entry name" value="LDLa"/>
    <property type="match status" value="26"/>
</dbReference>
<feature type="repeat" description="LDL-receptor class B" evidence="21">
    <location>
        <begin position="1860"/>
        <end position="1906"/>
    </location>
</feature>
<feature type="disulfide bond" evidence="20">
    <location>
        <begin position="1588"/>
        <end position="1603"/>
    </location>
</feature>
<evidence type="ECO:0000256" key="3">
    <source>
        <dbReference type="ARBA" id="ARBA00022475"/>
    </source>
</evidence>
<feature type="disulfide bond" evidence="20">
    <location>
        <begin position="1739"/>
        <end position="1751"/>
    </location>
</feature>
<dbReference type="InterPro" id="IPR001881">
    <property type="entry name" value="EGF-like_Ca-bd_dom"/>
</dbReference>
<name>A0AAU9WK93_9CNID</name>
<gene>
    <name evidence="26" type="ORF">PMEA_00006544</name>
</gene>
<evidence type="ECO:0000256" key="13">
    <source>
        <dbReference type="ARBA" id="ARBA00023136"/>
    </source>
</evidence>
<evidence type="ECO:0000256" key="17">
    <source>
        <dbReference type="ARBA" id="ARBA00046273"/>
    </source>
</evidence>
<feature type="domain" description="FZ" evidence="25">
    <location>
        <begin position="928"/>
        <end position="1046"/>
    </location>
</feature>
<feature type="disulfide bond" evidence="20">
    <location>
        <begin position="1468"/>
        <end position="1483"/>
    </location>
</feature>
<feature type="disulfide bond" evidence="20">
    <location>
        <begin position="1648"/>
        <end position="1660"/>
    </location>
</feature>
<feature type="disulfide bond" evidence="19">
    <location>
        <begin position="1122"/>
        <end position="1168"/>
    </location>
</feature>
<feature type="repeat" description="LDL-receptor class B" evidence="21">
    <location>
        <begin position="2581"/>
        <end position="2624"/>
    </location>
</feature>
<protein>
    <submittedName>
        <fullName evidence="26">Uncharacterized protein</fullName>
    </submittedName>
</protein>
<feature type="disulfide bond" evidence="20">
    <location>
        <begin position="1708"/>
        <end position="1723"/>
    </location>
</feature>
<feature type="disulfide bond" evidence="20">
    <location>
        <begin position="580"/>
        <end position="595"/>
    </location>
</feature>
<dbReference type="SUPFAM" id="SSF63825">
    <property type="entry name" value="YWTD domain"/>
    <property type="match status" value="3"/>
</dbReference>
<feature type="disulfide bond" evidence="20">
    <location>
        <begin position="643"/>
        <end position="655"/>
    </location>
</feature>
<evidence type="ECO:0000256" key="14">
    <source>
        <dbReference type="ARBA" id="ARBA00023157"/>
    </source>
</evidence>
<dbReference type="GO" id="GO:0031904">
    <property type="term" value="C:endosome lumen"/>
    <property type="evidence" value="ECO:0007669"/>
    <property type="project" value="UniProtKB-SubCell"/>
</dbReference>
<keyword evidence="14 18" id="KW-1015">Disulfide bond</keyword>
<evidence type="ECO:0000256" key="12">
    <source>
        <dbReference type="ARBA" id="ARBA00022989"/>
    </source>
</evidence>
<keyword evidence="5" id="KW-0597">Phosphoprotein</keyword>
<dbReference type="SMART" id="SM00135">
    <property type="entry name" value="LY"/>
    <property type="match status" value="14"/>
</dbReference>
<feature type="disulfide bond" evidence="19">
    <location>
        <begin position="107"/>
        <end position="131"/>
    </location>
</feature>
<evidence type="ECO:0000256" key="22">
    <source>
        <dbReference type="SAM" id="Phobius"/>
    </source>
</evidence>
<feature type="disulfide bond" evidence="20">
    <location>
        <begin position="539"/>
        <end position="554"/>
    </location>
</feature>
<dbReference type="PROSITE" id="PS50026">
    <property type="entry name" value="EGF_3"/>
    <property type="match status" value="2"/>
</dbReference>
<dbReference type="PRINTS" id="PR00261">
    <property type="entry name" value="LDLRECEPTOR"/>
</dbReference>
<dbReference type="InterPro" id="IPR000033">
    <property type="entry name" value="LDLR_classB_rpt"/>
</dbReference>
<evidence type="ECO:0000256" key="10">
    <source>
        <dbReference type="ARBA" id="ARBA00022753"/>
    </source>
</evidence>
<dbReference type="Pfam" id="PF00058">
    <property type="entry name" value="Ldl_recept_b"/>
    <property type="match status" value="8"/>
</dbReference>
<dbReference type="InterPro" id="IPR000152">
    <property type="entry name" value="EGF-type_Asp/Asn_hydroxyl_site"/>
</dbReference>
<feature type="repeat" description="LDL-receptor class B" evidence="21">
    <location>
        <begin position="2714"/>
        <end position="2756"/>
    </location>
</feature>
<feature type="disulfide bond" evidence="20">
    <location>
        <begin position="2295"/>
        <end position="2307"/>
    </location>
</feature>
<feature type="disulfide bond" evidence="19">
    <location>
        <begin position="941"/>
        <end position="987"/>
    </location>
</feature>
<dbReference type="SUPFAM" id="SSF63501">
    <property type="entry name" value="Frizzled cysteine-rich domain"/>
    <property type="match status" value="4"/>
</dbReference>
<dbReference type="Pfam" id="PF01392">
    <property type="entry name" value="Fz"/>
    <property type="match status" value="3"/>
</dbReference>
<feature type="domain" description="FZ" evidence="25">
    <location>
        <begin position="1109"/>
        <end position="1227"/>
    </location>
</feature>
<feature type="repeat" description="LDL-receptor class B" evidence="21">
    <location>
        <begin position="248"/>
        <end position="290"/>
    </location>
</feature>
<keyword evidence="3" id="KW-1003">Cell membrane</keyword>
<feature type="signal peptide" evidence="23">
    <location>
        <begin position="1"/>
        <end position="32"/>
    </location>
</feature>
<feature type="disulfide bond" evidence="19">
    <location>
        <begin position="1189"/>
        <end position="1213"/>
    </location>
</feature>
<comment type="subcellular location">
    <subcellularLocation>
        <location evidence="1">Cell membrane</location>
        <topology evidence="1">Single-pass type I membrane protein</topology>
    </subcellularLocation>
    <subcellularLocation>
        <location evidence="2">Cell membrane</location>
        <topology evidence="2">Single-pass type II membrane protein</topology>
    </subcellularLocation>
    <subcellularLocation>
        <location evidence="17">Endosome lumen</location>
    </subcellularLocation>
</comment>
<feature type="disulfide bond" evidence="20">
    <location>
        <begin position="2394"/>
        <end position="2409"/>
    </location>
</feature>
<dbReference type="InterPro" id="IPR036055">
    <property type="entry name" value="LDL_receptor-like_sf"/>
</dbReference>
<dbReference type="SMART" id="SM00179">
    <property type="entry name" value="EGF_CA"/>
    <property type="match status" value="2"/>
</dbReference>
<feature type="disulfide bond" evidence="20">
    <location>
        <begin position="1758"/>
        <end position="1773"/>
    </location>
</feature>
<dbReference type="InterPro" id="IPR036790">
    <property type="entry name" value="Frizzled_dom_sf"/>
</dbReference>
<dbReference type="InterPro" id="IPR000742">
    <property type="entry name" value="EGF"/>
</dbReference>
<feature type="disulfide bond" evidence="20">
    <location>
        <begin position="1291"/>
        <end position="1309"/>
    </location>
</feature>
<dbReference type="InterPro" id="IPR002172">
    <property type="entry name" value="LDrepeatLR_classA_rpt"/>
</dbReference>
<dbReference type="Gene3D" id="2.120.10.30">
    <property type="entry name" value="TolB, C-terminal domain"/>
    <property type="match status" value="3"/>
</dbReference>
<dbReference type="SUPFAM" id="SSF57424">
    <property type="entry name" value="LDL receptor-like module"/>
    <property type="match status" value="27"/>
</dbReference>
<dbReference type="FunFam" id="4.10.400.10:FF:000011">
    <property type="entry name" value="Low-density lipoprotein receptor-related protein 1"/>
    <property type="match status" value="2"/>
</dbReference>
<dbReference type="FunFam" id="2.120.10.30:FF:000008">
    <property type="entry name" value="Low-density lipoprotein receptor-related protein 4"/>
    <property type="match status" value="2"/>
</dbReference>
<feature type="disulfide bond" evidence="20">
    <location>
        <begin position="1655"/>
        <end position="1673"/>
    </location>
</feature>
<evidence type="ECO:0000256" key="18">
    <source>
        <dbReference type="PROSITE-ProRule" id="PRU00076"/>
    </source>
</evidence>
<evidence type="ECO:0000256" key="20">
    <source>
        <dbReference type="PROSITE-ProRule" id="PRU00124"/>
    </source>
</evidence>
<keyword evidence="10" id="KW-0967">Endosome</keyword>
<feature type="repeat" description="LDL-receptor class B" evidence="21">
    <location>
        <begin position="1907"/>
        <end position="1951"/>
    </location>
</feature>
<feature type="disulfide bond" evidence="20">
    <location>
        <begin position="2302"/>
        <end position="2320"/>
    </location>
</feature>
<feature type="repeat" description="LDL-receptor class B" evidence="21">
    <location>
        <begin position="1998"/>
        <end position="2041"/>
    </location>
</feature>
<feature type="domain" description="EGF-like" evidence="24">
    <location>
        <begin position="2853"/>
        <end position="2891"/>
    </location>
</feature>
<feature type="disulfide bond" evidence="20">
    <location>
        <begin position="1265"/>
        <end position="1280"/>
    </location>
</feature>
<feature type="disulfide bond" evidence="18">
    <location>
        <begin position="2862"/>
        <end position="2879"/>
    </location>
</feature>
<feature type="disulfide bond" evidence="19">
    <location>
        <begin position="1114"/>
        <end position="1175"/>
    </location>
</feature>
<dbReference type="PROSITE" id="PS50068">
    <property type="entry name" value="LDLRA_2"/>
    <property type="match status" value="27"/>
</dbReference>
<dbReference type="SUPFAM" id="SSF57196">
    <property type="entry name" value="EGF/Laminin"/>
    <property type="match status" value="4"/>
</dbReference>
<keyword evidence="11" id="KW-0735">Signal-anchor</keyword>
<dbReference type="PROSITE" id="PS01186">
    <property type="entry name" value="EGF_2"/>
    <property type="match status" value="2"/>
</dbReference>
<feature type="domain" description="FZ" evidence="25">
    <location>
        <begin position="763"/>
        <end position="815"/>
    </location>
</feature>
<keyword evidence="16" id="KW-0325">Glycoprotein</keyword>
<feature type="disulfide bond" evidence="20">
    <location>
        <begin position="1746"/>
        <end position="1764"/>
    </location>
</feature>
<feature type="disulfide bond" evidence="19">
    <location>
        <begin position="933"/>
        <end position="994"/>
    </location>
</feature>
<dbReference type="Gene3D" id="1.10.2000.10">
    <property type="entry name" value="Frizzled cysteine-rich domain"/>
    <property type="match status" value="4"/>
</dbReference>
<dbReference type="PROSITE" id="PS50038">
    <property type="entry name" value="FZ"/>
    <property type="match status" value="4"/>
</dbReference>
<feature type="disulfide bond" evidence="20">
    <location>
        <begin position="1628"/>
        <end position="1643"/>
    </location>
</feature>
<dbReference type="InterPro" id="IPR051221">
    <property type="entry name" value="LDLR-related"/>
</dbReference>
<feature type="disulfide bond" evidence="20">
    <location>
        <begin position="2217"/>
        <end position="2229"/>
    </location>
</feature>
<feature type="repeat" description="LDL-receptor class B" evidence="21">
    <location>
        <begin position="2625"/>
        <end position="2667"/>
    </location>
</feature>
<dbReference type="PROSITE" id="PS51120">
    <property type="entry name" value="LDLRB"/>
    <property type="match status" value="12"/>
</dbReference>
<evidence type="ECO:0000313" key="27">
    <source>
        <dbReference type="Proteomes" id="UP001159428"/>
    </source>
</evidence>
<feature type="disulfide bond" evidence="20">
    <location>
        <begin position="2355"/>
        <end position="2370"/>
    </location>
</feature>
<feature type="disulfide bond" evidence="19">
    <location>
        <begin position="1008"/>
        <end position="1032"/>
    </location>
</feature>
<keyword evidence="4 18" id="KW-0245">EGF-like domain</keyword>
<feature type="disulfide bond" evidence="20">
    <location>
        <begin position="1508"/>
        <end position="1523"/>
    </location>
</feature>
<evidence type="ECO:0000256" key="19">
    <source>
        <dbReference type="PROSITE-ProRule" id="PRU00090"/>
    </source>
</evidence>
<dbReference type="InterPro" id="IPR023415">
    <property type="entry name" value="LDLR_class-A_CS"/>
</dbReference>
<dbReference type="Gene3D" id="4.10.400.10">
    <property type="entry name" value="Low-density Lipoprotein Receptor"/>
    <property type="match status" value="27"/>
</dbReference>
<evidence type="ECO:0000256" key="7">
    <source>
        <dbReference type="ARBA" id="ARBA00022692"/>
    </source>
</evidence>
<feature type="disulfide bond" evidence="20">
    <location>
        <begin position="2314"/>
        <end position="2329"/>
    </location>
</feature>
<proteinExistence type="predicted"/>
<dbReference type="GO" id="GO:0042562">
    <property type="term" value="F:hormone binding"/>
    <property type="evidence" value="ECO:0007669"/>
    <property type="project" value="TreeGrafter"/>
</dbReference>
<evidence type="ECO:0000256" key="2">
    <source>
        <dbReference type="ARBA" id="ARBA00004401"/>
    </source>
</evidence>
<dbReference type="Pfam" id="PF00057">
    <property type="entry name" value="Ldl_recept_a"/>
    <property type="match status" value="27"/>
</dbReference>
<feature type="disulfide bond" evidence="20">
    <location>
        <begin position="1303"/>
        <end position="1318"/>
    </location>
</feature>
<dbReference type="PROSITE" id="PS01187">
    <property type="entry name" value="EGF_CA"/>
    <property type="match status" value="1"/>
</dbReference>
<dbReference type="GO" id="GO:0005509">
    <property type="term" value="F:calcium ion binding"/>
    <property type="evidence" value="ECO:0007669"/>
    <property type="project" value="InterPro"/>
</dbReference>
<feature type="disulfide bond" evidence="20">
    <location>
        <begin position="1667"/>
        <end position="1682"/>
    </location>
</feature>
<feature type="disulfide bond" evidence="20">
    <location>
        <begin position="2382"/>
        <end position="2400"/>
    </location>
</feature>
<feature type="disulfide bond" evidence="20">
    <location>
        <begin position="1689"/>
        <end position="1701"/>
    </location>
</feature>
<feature type="repeat" description="LDL-receptor class B" evidence="21">
    <location>
        <begin position="337"/>
        <end position="380"/>
    </location>
</feature>
<dbReference type="FunFam" id="4.10.400.10:FF:000002">
    <property type="entry name" value="Low-density lipoprotein receptor-related protein 1"/>
    <property type="match status" value="1"/>
</dbReference>
<feature type="disulfide bond" evidence="20">
    <location>
        <begin position="1427"/>
        <end position="1442"/>
    </location>
</feature>
<evidence type="ECO:0000256" key="16">
    <source>
        <dbReference type="ARBA" id="ARBA00023180"/>
    </source>
</evidence>
<feature type="disulfide bond" evidence="18">
    <location>
        <begin position="2881"/>
        <end position="2890"/>
    </location>
</feature>
<keyword evidence="9" id="KW-0677">Repeat</keyword>
<feature type="repeat" description="LDL-receptor class B" evidence="21">
    <location>
        <begin position="2668"/>
        <end position="2713"/>
    </location>
</feature>
<feature type="disulfide bond" evidence="20">
    <location>
        <begin position="2343"/>
        <end position="2361"/>
    </location>
</feature>
<evidence type="ECO:0000259" key="25">
    <source>
        <dbReference type="PROSITE" id="PS50038"/>
    </source>
</evidence>
<feature type="domain" description="FZ" evidence="25">
    <location>
        <begin position="31"/>
        <end position="146"/>
    </location>
</feature>
<feature type="disulfide bond" evidence="20">
    <location>
        <begin position="1386"/>
        <end position="1401"/>
    </location>
</feature>
<evidence type="ECO:0000256" key="23">
    <source>
        <dbReference type="SAM" id="SignalP"/>
    </source>
</evidence>
<organism evidence="26 27">
    <name type="scientific">Pocillopora meandrina</name>
    <dbReference type="NCBI Taxonomy" id="46732"/>
    <lineage>
        <taxon>Eukaryota</taxon>
        <taxon>Metazoa</taxon>
        <taxon>Cnidaria</taxon>
        <taxon>Anthozoa</taxon>
        <taxon>Hexacorallia</taxon>
        <taxon>Scleractinia</taxon>
        <taxon>Astrocoeniina</taxon>
        <taxon>Pocilloporidae</taxon>
        <taxon>Pocillopora</taxon>
    </lineage>
</organism>
<dbReference type="SMART" id="SM00181">
    <property type="entry name" value="EGF"/>
    <property type="match status" value="10"/>
</dbReference>
<feature type="domain" description="EGF-like" evidence="24">
    <location>
        <begin position="2496"/>
        <end position="2535"/>
    </location>
</feature>
<feature type="disulfide bond" evidence="20">
    <location>
        <begin position="2155"/>
        <end position="2170"/>
    </location>
</feature>
<dbReference type="EMBL" id="CALNXJ010000015">
    <property type="protein sequence ID" value="CAH3116682.1"/>
    <property type="molecule type" value="Genomic_DNA"/>
</dbReference>
<evidence type="ECO:0000256" key="9">
    <source>
        <dbReference type="ARBA" id="ARBA00022737"/>
    </source>
</evidence>
<evidence type="ECO:0000256" key="21">
    <source>
        <dbReference type="PROSITE-ProRule" id="PRU00461"/>
    </source>
</evidence>
<evidence type="ECO:0000313" key="26">
    <source>
        <dbReference type="EMBL" id="CAH3116682.1"/>
    </source>
</evidence>
<feature type="disulfide bond" evidence="20">
    <location>
        <begin position="622"/>
        <end position="637"/>
    </location>
</feature>
<evidence type="ECO:0000256" key="6">
    <source>
        <dbReference type="ARBA" id="ARBA00022583"/>
    </source>
</evidence>
<keyword evidence="6" id="KW-0254">Endocytosis</keyword>
<feature type="disulfide bond" evidence="20">
    <location>
        <begin position="650"/>
        <end position="668"/>
    </location>
</feature>
<evidence type="ECO:0000256" key="8">
    <source>
        <dbReference type="ARBA" id="ARBA00022729"/>
    </source>
</evidence>
<feature type="disulfide bond" evidence="20">
    <location>
        <begin position="2375"/>
        <end position="2387"/>
    </location>
</feature>
<feature type="disulfide bond" evidence="20">
    <location>
        <begin position="2275"/>
        <end position="2290"/>
    </location>
</feature>
<feature type="disulfide bond" evidence="20">
    <location>
        <begin position="1696"/>
        <end position="1714"/>
    </location>
</feature>
<feature type="disulfide bond" evidence="20">
    <location>
        <begin position="745"/>
        <end position="760"/>
    </location>
</feature>
<comment type="caution">
    <text evidence="26">The sequence shown here is derived from an EMBL/GenBank/DDBJ whole genome shotgun (WGS) entry which is preliminary data.</text>
</comment>
<dbReference type="GO" id="GO:0043235">
    <property type="term" value="C:receptor complex"/>
    <property type="evidence" value="ECO:0007669"/>
    <property type="project" value="TreeGrafter"/>
</dbReference>
<keyword evidence="27" id="KW-1185">Reference proteome</keyword>
<keyword evidence="15" id="KW-0675">Receptor</keyword>
<dbReference type="InterPro" id="IPR011042">
    <property type="entry name" value="6-blade_b-propeller_TolB-like"/>
</dbReference>
<feature type="chain" id="PRO_5043919769" evidence="23">
    <location>
        <begin position="33"/>
        <end position="3005"/>
    </location>
</feature>
<evidence type="ECO:0000256" key="15">
    <source>
        <dbReference type="ARBA" id="ARBA00023170"/>
    </source>
</evidence>
<feature type="repeat" description="LDL-receptor class B" evidence="21">
    <location>
        <begin position="1952"/>
        <end position="1997"/>
    </location>
</feature>
<feature type="disulfide bond" evidence="20">
    <location>
        <begin position="2236"/>
        <end position="2251"/>
    </location>
</feature>
<feature type="transmembrane region" description="Helical" evidence="22">
    <location>
        <begin position="2925"/>
        <end position="2947"/>
    </location>
</feature>
<feature type="repeat" description="LDL-receptor class B" evidence="21">
    <location>
        <begin position="291"/>
        <end position="336"/>
    </location>
</feature>
<feature type="disulfide bond" evidence="20">
    <location>
        <begin position="1284"/>
        <end position="1296"/>
    </location>
</feature>
<dbReference type="PROSITE" id="PS01209">
    <property type="entry name" value="LDLRA_1"/>
    <property type="match status" value="13"/>
</dbReference>
<dbReference type="SMART" id="SM00063">
    <property type="entry name" value="FRI"/>
    <property type="match status" value="3"/>
</dbReference>
<dbReference type="SMART" id="SM00192">
    <property type="entry name" value="LDLa"/>
    <property type="match status" value="27"/>
</dbReference>
<feature type="disulfide bond" evidence="18">
    <location>
        <begin position="2500"/>
        <end position="2510"/>
    </location>
</feature>
<feature type="repeat" description="LDL-receptor class B" evidence="21">
    <location>
        <begin position="205"/>
        <end position="247"/>
    </location>
</feature>
<dbReference type="FunFam" id="2.120.10.30:FF:000241">
    <property type="entry name" value="Low-density lipoprotein receptor-related protein 6"/>
    <property type="match status" value="1"/>
</dbReference>
<dbReference type="FunFam" id="2.10.25.10:FF:000240">
    <property type="entry name" value="Vitamin K-dependent protein S"/>
    <property type="match status" value="1"/>
</dbReference>
<comment type="caution">
    <text evidence="18">Lacks conserved residue(s) required for the propagation of feature annotation.</text>
</comment>
<dbReference type="FunFam" id="4.10.400.10:FF:000045">
    <property type="entry name" value="Low-density lipoprotein receptor-related protein 2"/>
    <property type="match status" value="1"/>
</dbReference>
<dbReference type="FunFam" id="4.10.400.10:FF:000034">
    <property type="entry name" value="Low-density lipoprotein receptor-related protein 2"/>
    <property type="match status" value="1"/>
</dbReference>
<keyword evidence="8 23" id="KW-0732">Signal</keyword>
<dbReference type="Proteomes" id="UP001159428">
    <property type="component" value="Unassembled WGS sequence"/>
</dbReference>
<keyword evidence="13 22" id="KW-0472">Membrane</keyword>
<dbReference type="InterPro" id="IPR020067">
    <property type="entry name" value="Frizzled_dom"/>
</dbReference>
<evidence type="ECO:0000256" key="4">
    <source>
        <dbReference type="ARBA" id="ARBA00022536"/>
    </source>
</evidence>
<dbReference type="InterPro" id="IPR018097">
    <property type="entry name" value="EGF_Ca-bd_CS"/>
</dbReference>
<evidence type="ECO:0000259" key="24">
    <source>
        <dbReference type="PROSITE" id="PS50026"/>
    </source>
</evidence>
<keyword evidence="12 22" id="KW-1133">Transmembrane helix</keyword>
<dbReference type="GO" id="GO:0006898">
    <property type="term" value="P:receptor-mediated endocytosis"/>
    <property type="evidence" value="ECO:0007669"/>
    <property type="project" value="TreeGrafter"/>
</dbReference>
<dbReference type="Gene3D" id="2.10.25.10">
    <property type="entry name" value="Laminin"/>
    <property type="match status" value="3"/>
</dbReference>
<feature type="disulfide bond" evidence="20">
    <location>
        <begin position="2224"/>
        <end position="2242"/>
    </location>
</feature>
<feature type="disulfide bond" evidence="20">
    <location>
        <begin position="1548"/>
        <end position="1563"/>
    </location>
</feature>
<dbReference type="FunFam" id="4.10.400.10:FF:000065">
    <property type="entry name" value="Transmembrane protease serine 7"/>
    <property type="match status" value="3"/>
</dbReference>
<keyword evidence="7 22" id="KW-0812">Transmembrane</keyword>
<feature type="disulfide bond" evidence="20">
    <location>
        <begin position="2336"/>
        <end position="2348"/>
    </location>
</feature>
<feature type="disulfide bond" evidence="20">
    <location>
        <begin position="2143"/>
        <end position="2161"/>
    </location>
</feature>
<dbReference type="PROSITE" id="PS00022">
    <property type="entry name" value="EGF_1"/>
    <property type="match status" value="1"/>
</dbReference>
<feature type="disulfide bond" evidence="20">
    <location>
        <begin position="2256"/>
        <end position="2268"/>
    </location>
</feature>
<feature type="disulfide bond" evidence="20">
    <location>
        <begin position="662"/>
        <end position="677"/>
    </location>
</feature>
<evidence type="ECO:0000256" key="11">
    <source>
        <dbReference type="ARBA" id="ARBA00022968"/>
    </source>
</evidence>
<dbReference type="PANTHER" id="PTHR22722:SF15">
    <property type="entry name" value="LOW-DENSITY LIPOPROTEIN RECEPTOR-RELATED"/>
    <property type="match status" value="1"/>
</dbReference>
<dbReference type="GO" id="GO:0016324">
    <property type="term" value="C:apical plasma membrane"/>
    <property type="evidence" value="ECO:0007669"/>
    <property type="project" value="TreeGrafter"/>
</dbReference>
<accession>A0AAU9WK93</accession>
<feature type="disulfide bond" evidence="20">
    <location>
        <begin position="1344"/>
        <end position="1359"/>
    </location>
</feature>
<dbReference type="PANTHER" id="PTHR22722">
    <property type="entry name" value="LOW-DENSITY LIPOPROTEIN RECEPTOR-RELATED PROTEIN 2-RELATED"/>
    <property type="match status" value="1"/>
</dbReference>
<sequence>MKAGIFKAASFVRFLVAVVILAMILVVTPCRGQQRCSPLTIPFCQGLSYNSTILNPTMQQRVSRELSRFSPLMKIACSDDLTFFLCSMFAPICTLSQTPILPCRSLCNSVRRDCEDPLKTIGFTWPEPLNCDNFPDRNGKGFCVVIPDKTTPQPPVTERAKDTPEFLLVANRKDILRVELNPVAHKTLVSRQMAAVAIDFDFDTGFIFWTDVVKGNIQRAPVNNGENTEVLIDGLVSPEGLAVDWMNKKLYWTDTGTDEIEVAGFDGGHRMVLIDTGLKNPRAIVVHSSAGYMFWSDWGKTAKIEKCSMDGESTSRKILVSQNIIWPNGLTIDYSEDRIWWTDARFGTIESVDLNGGDRKVALRSSRARYTFGISLFQDSIFVAKRQGGRKILKVDKSGGKRSVTLLRYLYGPRGIVVYHPSRQPGTGNNPCSDSVVSGGCSHICLLAPKDLDPKGYSCHCPPGLMMLQDEKTCMSSDALKCKEGMCLNGGTCIEKARALPVYNSDEDICDNSTVVSHCGSNEFKCRETGECLKNFLVCDGSYDCDDKSDEEGCNSTVPCRSDEFKCRESGACIRKRAVCDGLLDCIDKSDEEGCDNETSFCPNNQVYCKRLGMCLPSRWKCDGQRDCPDNSDEADCPNLPKCGDSEFQCVDKSCVQISSVCDGKVDCIDKSDEKLCNYTRACTSNQFQCHSTGVCINKVFVCDGSNDCGDKSDEEKCNTTTPCSITDQFQCGTTGRCIKKDLVCDGYDDCGDNSDEEKCNSTLQGSCEPLTMPICRNYMPYNTTIFPNLLSHRTQDEAAKDLFQFYPLMKKYCSLTGPIHTLHQYASSPYCSPNTSYDCDKENFSKNQECHELTTISFILITFMFDKRESHFSMRILWKRNINNNLLSLAFKALAKSHLFSVRSCRCEEIVKTLPPVHMSTTISPATKQDSCEPLTIPLCRFMSYNTTIFPNFLNHTTQGEAAVGVYQLYPLVTVGCSEHISLFLCAVYAPVCTVLGSAVPPCRPLCNSARLGCEGLMKRFGFEWPESLKCERFPELGSEICVGLNETLEPTSQPSIGEKYALMCTKESCVRGGTCIEGFQSFPSCRCEKIMKTLPPVHMSTTISPSTKQDSCEPLTIPLCRSMPYNTTIFPNFLNITTQEEAAPYVHQFYPLVKSGCSKHLGLFLCAVYAPVCSVLGSAVPPCRPLCNSARLGCEDLLNRFGVKWPESLNCERFPLEGVSDCFGVNGSRGLTSLPPTMSSRSCLTSQFQCTITEECIDKSLVCDGKDDCGDDSDEDSCGAECDSSEFQCDDRSCVLISVVCDGKTDCVDKSDEKHCNYTQTCTSNQFQCRNTGVCINEIFVCDGSNDCGDMSDEEKCNTTTPCNTADQFQCGATGSCIAKYVVCDGNDDCGDNSDEVDCEDDRLCDADEFECNATGRCIPAKWVCDGVNHCSDSSDEAKCDNIECGEERFRCKSRPGVCILTTWICDGQDDCGDNSDEVNCPLPECNRGEFLCKPSKLCMPVRWKCDGESDCSDNSDEADCPEFSCPSGHFRCNSSGGCIPERWVCDLDKDCKDESDEVNCAKTTCEPSQFSCETSGKCLPKGWVCDGQDDCSDRSDEKNCTRNKCGDEEFLCKATGTCIPEKQRCNGLNECQDNSDELDCTLPVCKEDRFLCGSRGCVPNAWKCDGDSDCPGNSDEVNCSRVAEQCRKNELQCKDGSCIHSIWVCDGEQDCEDNSDELNCTSPTKCDGNECGHTLCVKNQFICENGRCIDVQERCDGKSDCSDGSDEADCDGEICQIRGNCSQSCSVDRDVYICKCSEGYELTPNNKTCRALGPQGFVFVVNRVDIRRFSIDTLTPELVVSADQTNILFLDFNFDTRHIYWSDRKYDRQDSIRRAPVDNGSDIEVIIEGNLEGPEGLAVDWINKKLYWIDTNSTAPEIEVADLDGKNRMSLIQEDLQKPRAIAVHPFLGYLYWTDWGDAGKIERCAMNGDSATRRAIVTENIGWPNGITIDYTLNRFWWTDAKQQTIESADLNGKHRKVFLRATPLEHPFGISVFLDNVFWTDWKTSKLHVANKFTGKVANAVVLQRPMDVVVFHRQRQPVGSNPCDVPTQLGGCSHICLLAPVDSYPQGFSCHCPPGLTLLADQKTFAEFRCGKDQFACGNQLCIPENWKCDGEDDCGDNSDEKNCPVRHCDLSTNFACKTVDRCIPLRWVCDFTDDCGDNSDEPANCAQRTCSENEHACGNGHCIPMRWRCDRDKDCNDGSDERNCGNKTCNGNEFTCSNGKCISRSWRCDLDDDCKDNSDEKNCPNKTCKPTEFTCNSGRCIKGSYKCDGDNDCQDGSDEIGCPTTGPVCKHSEFQCNSHDCVHESWVCDGENDCSDGSDEKGCNVTSCGSNEFSCTNGRCISIHSHCDGKNDCLDNSDERNCAPVKPKPCKDDEFQCGETDQCIPYSKVCDGNEDCKNKLDEPFTCAINECIDHNGHCQQICNDTKTSHFCSCRPGFEVDKEDPRICRDKNECEIPGSCSQTCYNTKGSFKCYCRSGYELEPDRRTCKAIGESGFLIFANRQDIRRLLFDSSDYTEMVPEQRGAIALDYDFESGYIFWTDVIDENIRRTKMYDSSVVEDLVKINLHTPDGIAVDWINKKLYWTDTGVDMIEVSDFDGKNRLQLVTTNLEEPRAIVVHPSLGFMFWTDWGEKAKIEKCGMNGDLETRLEIVNTSILWPNALAIDYTVDRIWWADAKLHTIESSDLNGGNRRLVLSENINHPFALTIFQSYIYWTDWHLNAIHKANKFTGEERSIVMENLFSPMDIHVHHRQRQPIGMNPCTVVAEYGGCSHICLLAPKIKKYPDGFSCHCPSGINLLYDHRTCNTTDAFKCTDKTCRNGGTCVIKEEGALPSCECTYEFTGKDCSIKRSLPPFTASPTYTTPGMSGLHELKGEDAGVTAAISVAVVVVLLALGGLIVWLVYRRIRRNNLRSMSFDNPVYKKTTESNGSLDRISIRFGHSHGKCQSLLSSFRNEVEIHSC</sequence>
<dbReference type="PROSITE" id="PS00010">
    <property type="entry name" value="ASX_HYDROXYL"/>
    <property type="match status" value="1"/>
</dbReference>
<feature type="disulfide bond" evidence="20">
    <location>
        <begin position="2263"/>
        <end position="2281"/>
    </location>
</feature>
<reference evidence="26 27" key="1">
    <citation type="submission" date="2022-05" db="EMBL/GenBank/DDBJ databases">
        <authorList>
            <consortium name="Genoscope - CEA"/>
            <person name="William W."/>
        </authorList>
    </citation>
    <scope>NUCLEOTIDE SEQUENCE [LARGE SCALE GENOMIC DNA]</scope>
</reference>
<evidence type="ECO:0000256" key="1">
    <source>
        <dbReference type="ARBA" id="ARBA00004251"/>
    </source>
</evidence>